<sequence>MNGMIAAAFSRARTVVLVMVALILSGFFAYVTIPKESMPEVDIPIFIVNVTYSGVSAEDAGKLLAEPIERQVNSLDGLRRMQTSASEGFASIQLEFRPGFDQDSALQSVKDAVDDAQPDLPPGADGPFVREIDMSMFPILTVALSGQVPERELIRLGRQLSDRIETVSGVLQADLTGDRADQLEVLIDPLAMETYGISPNQLAQAVQANNQLIAVGSFDTGAGRLGVSIPGTVVRLDEVMSIPVLVSGPTVLRVQDVAEVRQTFKDPTSFARIDGQPALAIDVRKSAGANIIDTVAAVRSEVQAASRDWPAQVQVDFMNDQSIEMQDLLSDLQNNVIAAVVLVMLVTVLFLGVRASLLVAVAIPGSFLGGILIIWALGFTLNVIVLFALILVVGMLVDGAIVVVELGERLIAKGHSKFDAFRMAAQRMAWPITASTATTLAVFFPLLFWPGLAGQFMFYLPATMIATLLMSLAMALIFVPVTGTVLGGGGGGMVTDDGDAEVPSVMNRFSGWTIQRPGATLGLAILGLLSCFYAYSIFGRGVDFFPTTDAERAQVQISANGNLAVQESDQLVRLVEQRLIGLPGIDSVYARTIGSVEERVRSSLSSDVIGQIQVEFTDWQTRARSGEIIDQMRALTAEVPGLGIQVEAAAQGPAASRPVQIEVSSNNRATLQAAAEAIERLMVEQGTFVDIANDTPRPNPEIRLVVDREEAARYGVDMDTIGTAVQLLTNGVNLGTYLPDFADEEVDIALRYPPEQRNLENLSNLRVAVRQGQVPISNVVQIVPAPAPAAITRIAARETQTLSAELAPGSTLQAELTRVEQAIAQLELPDEVEVSFGGEIEDQQEAMTFLVGAFFVALFLMFTILLIQMNSFYQAFLILTAIIFSIAGVFLGLMIRQEPFSIVMSGIGIMALAGVVVNNNIVLIDAYNEHRGNGLGPDKAARRAAGERFRPVILTAGTTVIGLLPMVLGMTIDFTGRDLYFGAPSGQFWIQLSTGIAGGLFVATAVTLLLTPTLLAWDGRRRIRRDERRAQKAARRQQAGAATA</sequence>
<dbReference type="Proteomes" id="UP000199502">
    <property type="component" value="Unassembled WGS sequence"/>
</dbReference>
<keyword evidence="1" id="KW-1133">Transmembrane helix</keyword>
<evidence type="ECO:0000313" key="2">
    <source>
        <dbReference type="EMBL" id="SCY40771.1"/>
    </source>
</evidence>
<feature type="transmembrane region" description="Helical" evidence="1">
    <location>
        <begin position="949"/>
        <end position="968"/>
    </location>
</feature>
<dbReference type="PANTHER" id="PTHR32063:SF0">
    <property type="entry name" value="SWARMING MOTILITY PROTEIN SWRC"/>
    <property type="match status" value="1"/>
</dbReference>
<protein>
    <submittedName>
        <fullName evidence="2">Multidrug efflux pump</fullName>
    </submittedName>
</protein>
<dbReference type="Gene3D" id="3.30.2090.10">
    <property type="entry name" value="Multidrug efflux transporter AcrB TolC docking domain, DN and DC subdomains"/>
    <property type="match status" value="2"/>
</dbReference>
<dbReference type="SUPFAM" id="SSF82714">
    <property type="entry name" value="Multidrug efflux transporter AcrB TolC docking domain, DN and DC subdomains"/>
    <property type="match status" value="2"/>
</dbReference>
<dbReference type="InterPro" id="IPR001036">
    <property type="entry name" value="Acrflvin-R"/>
</dbReference>
<keyword evidence="1" id="KW-0812">Transmembrane</keyword>
<dbReference type="SUPFAM" id="SSF82866">
    <property type="entry name" value="Multidrug efflux transporter AcrB transmembrane domain"/>
    <property type="match status" value="2"/>
</dbReference>
<dbReference type="Pfam" id="PF00873">
    <property type="entry name" value="ACR_tran"/>
    <property type="match status" value="1"/>
</dbReference>
<dbReference type="InterPro" id="IPR027463">
    <property type="entry name" value="AcrB_DN_DC_subdom"/>
</dbReference>
<feature type="transmembrane region" description="Helical" evidence="1">
    <location>
        <begin position="383"/>
        <end position="407"/>
    </location>
</feature>
<feature type="transmembrane region" description="Helical" evidence="1">
    <location>
        <begin position="874"/>
        <end position="895"/>
    </location>
</feature>
<dbReference type="OrthoDB" id="9798415at2"/>
<dbReference type="Gene3D" id="3.30.70.1430">
    <property type="entry name" value="Multidrug efflux transporter AcrB pore domain"/>
    <property type="match status" value="2"/>
</dbReference>
<feature type="transmembrane region" description="Helical" evidence="1">
    <location>
        <begin position="358"/>
        <end position="377"/>
    </location>
</feature>
<evidence type="ECO:0000313" key="3">
    <source>
        <dbReference type="Proteomes" id="UP000199502"/>
    </source>
</evidence>
<dbReference type="EMBL" id="FMVT01000004">
    <property type="protein sequence ID" value="SCY40771.1"/>
    <property type="molecule type" value="Genomic_DNA"/>
</dbReference>
<keyword evidence="1" id="KW-0472">Membrane</keyword>
<dbReference type="PRINTS" id="PR00702">
    <property type="entry name" value="ACRIFLAVINRP"/>
</dbReference>
<proteinExistence type="predicted"/>
<feature type="transmembrane region" description="Helical" evidence="1">
    <location>
        <begin position="518"/>
        <end position="538"/>
    </location>
</feature>
<accession>A0A1G5FNL8</accession>
<feature type="transmembrane region" description="Helical" evidence="1">
    <location>
        <begin position="332"/>
        <end position="351"/>
    </location>
</feature>
<feature type="transmembrane region" description="Helical" evidence="1">
    <location>
        <begin position="846"/>
        <end position="867"/>
    </location>
</feature>
<dbReference type="SUPFAM" id="SSF82693">
    <property type="entry name" value="Multidrug efflux transporter AcrB pore domain, PN1, PN2, PC1 and PC2 subdomains"/>
    <property type="match status" value="2"/>
</dbReference>
<feature type="transmembrane region" description="Helical" evidence="1">
    <location>
        <begin position="456"/>
        <end position="479"/>
    </location>
</feature>
<dbReference type="RefSeq" id="WP_090741860.1">
    <property type="nucleotide sequence ID" value="NZ_FMVT01000004.1"/>
</dbReference>
<evidence type="ECO:0000256" key="1">
    <source>
        <dbReference type="SAM" id="Phobius"/>
    </source>
</evidence>
<dbReference type="STRING" id="336292.SAMN05660710_01489"/>
<dbReference type="Gene3D" id="1.20.1640.10">
    <property type="entry name" value="Multidrug efflux transporter AcrB transmembrane domain"/>
    <property type="match status" value="2"/>
</dbReference>
<keyword evidence="3" id="KW-1185">Reference proteome</keyword>
<dbReference type="GO" id="GO:0005886">
    <property type="term" value="C:plasma membrane"/>
    <property type="evidence" value="ECO:0007669"/>
    <property type="project" value="TreeGrafter"/>
</dbReference>
<feature type="transmembrane region" description="Helical" evidence="1">
    <location>
        <begin position="907"/>
        <end position="928"/>
    </location>
</feature>
<name>A0A1G5FNL8_9RHOB</name>
<dbReference type="AlphaFoldDB" id="A0A1G5FNL8"/>
<feature type="transmembrane region" description="Helical" evidence="1">
    <location>
        <begin position="988"/>
        <end position="1017"/>
    </location>
</feature>
<gene>
    <name evidence="2" type="ORF">SAMN05660710_01489</name>
</gene>
<dbReference type="PANTHER" id="PTHR32063">
    <property type="match status" value="1"/>
</dbReference>
<dbReference type="Gene3D" id="3.30.70.1440">
    <property type="entry name" value="Multidrug efflux transporter AcrB pore domain"/>
    <property type="match status" value="1"/>
</dbReference>
<feature type="transmembrane region" description="Helical" evidence="1">
    <location>
        <begin position="428"/>
        <end position="450"/>
    </location>
</feature>
<dbReference type="Gene3D" id="3.30.70.1320">
    <property type="entry name" value="Multidrug efflux transporter AcrB pore domain like"/>
    <property type="match status" value="1"/>
</dbReference>
<reference evidence="2 3" key="1">
    <citation type="submission" date="2016-10" db="EMBL/GenBank/DDBJ databases">
        <authorList>
            <person name="de Groot N.N."/>
        </authorList>
    </citation>
    <scope>NUCLEOTIDE SEQUENCE [LARGE SCALE GENOMIC DNA]</scope>
    <source>
        <strain evidence="2 3">CGMCC 1.8925</strain>
    </source>
</reference>
<dbReference type="GO" id="GO:0042910">
    <property type="term" value="F:xenobiotic transmembrane transporter activity"/>
    <property type="evidence" value="ECO:0007669"/>
    <property type="project" value="TreeGrafter"/>
</dbReference>
<organism evidence="2 3">
    <name type="scientific">Paracoccus tibetensis</name>
    <dbReference type="NCBI Taxonomy" id="336292"/>
    <lineage>
        <taxon>Bacteria</taxon>
        <taxon>Pseudomonadati</taxon>
        <taxon>Pseudomonadota</taxon>
        <taxon>Alphaproteobacteria</taxon>
        <taxon>Rhodobacterales</taxon>
        <taxon>Paracoccaceae</taxon>
        <taxon>Paracoccus</taxon>
    </lineage>
</organism>